<evidence type="ECO:0000256" key="2">
    <source>
        <dbReference type="ARBA" id="ARBA00022448"/>
    </source>
</evidence>
<dbReference type="PANTHER" id="PTHR42788">
    <property type="entry name" value="TAURINE IMPORT ATP-BINDING PROTEIN-RELATED"/>
    <property type="match status" value="1"/>
</dbReference>
<proteinExistence type="inferred from homology"/>
<dbReference type="Proteomes" id="UP000186143">
    <property type="component" value="Unassembled WGS sequence"/>
</dbReference>
<comment type="similarity">
    <text evidence="1">Belongs to the ABC transporter superfamily.</text>
</comment>
<dbReference type="EMBL" id="MKIO01000040">
    <property type="protein sequence ID" value="OLP53499.1"/>
    <property type="molecule type" value="Genomic_DNA"/>
</dbReference>
<dbReference type="CDD" id="cd03293">
    <property type="entry name" value="ABC_NrtD_SsuB_transporters"/>
    <property type="match status" value="1"/>
</dbReference>
<evidence type="ECO:0000256" key="1">
    <source>
        <dbReference type="ARBA" id="ARBA00005417"/>
    </source>
</evidence>
<dbReference type="InterPro" id="IPR017871">
    <property type="entry name" value="ABC_transporter-like_CS"/>
</dbReference>
<dbReference type="InterPro" id="IPR050166">
    <property type="entry name" value="ABC_transporter_ATP-bind"/>
</dbReference>
<dbReference type="PANTHER" id="PTHR42788:SF19">
    <property type="entry name" value="ALIPHATIC SULFONATES IMPORT ATP-BINDING PROTEIN SSUB 2"/>
    <property type="match status" value="1"/>
</dbReference>
<dbReference type="PROSITE" id="PS50893">
    <property type="entry name" value="ABC_TRANSPORTER_2"/>
    <property type="match status" value="1"/>
</dbReference>
<dbReference type="GO" id="GO:0016887">
    <property type="term" value="F:ATP hydrolysis activity"/>
    <property type="evidence" value="ECO:0007669"/>
    <property type="project" value="InterPro"/>
</dbReference>
<dbReference type="RefSeq" id="WP_075636719.1">
    <property type="nucleotide sequence ID" value="NZ_MKIO01000040.1"/>
</dbReference>
<dbReference type="OrthoDB" id="9807242at2"/>
<comment type="caution">
    <text evidence="6">The sequence shown here is derived from an EMBL/GenBank/DDBJ whole genome shotgun (WGS) entry which is preliminary data.</text>
</comment>
<evidence type="ECO:0000313" key="7">
    <source>
        <dbReference type="Proteomes" id="UP000186143"/>
    </source>
</evidence>
<organism evidence="6 7">
    <name type="scientific">Xaviernesmea rhizosphaerae</name>
    <dbReference type="NCBI Taxonomy" id="1672749"/>
    <lineage>
        <taxon>Bacteria</taxon>
        <taxon>Pseudomonadati</taxon>
        <taxon>Pseudomonadota</taxon>
        <taxon>Alphaproteobacteria</taxon>
        <taxon>Hyphomicrobiales</taxon>
        <taxon>Rhizobiaceae</taxon>
        <taxon>Rhizobium/Agrobacterium group</taxon>
        <taxon>Xaviernesmea</taxon>
    </lineage>
</organism>
<evidence type="ECO:0000313" key="6">
    <source>
        <dbReference type="EMBL" id="OLP53499.1"/>
    </source>
</evidence>
<gene>
    <name evidence="6" type="ORF">BJF92_01355</name>
</gene>
<feature type="domain" description="ABC transporter" evidence="5">
    <location>
        <begin position="18"/>
        <end position="256"/>
    </location>
</feature>
<evidence type="ECO:0000256" key="4">
    <source>
        <dbReference type="ARBA" id="ARBA00022840"/>
    </source>
</evidence>
<reference evidence="6 7" key="1">
    <citation type="submission" date="2016-09" db="EMBL/GenBank/DDBJ databases">
        <title>Rhizobium sp. nov., a novel species isolated from the rice rhizosphere.</title>
        <authorList>
            <person name="Zhao J."/>
            <person name="Zhang X."/>
        </authorList>
    </citation>
    <scope>NUCLEOTIDE SEQUENCE [LARGE SCALE GENOMIC DNA]</scope>
    <source>
        <strain evidence="6 7">MH17</strain>
    </source>
</reference>
<dbReference type="AlphaFoldDB" id="A0A1Q9AF07"/>
<dbReference type="InterPro" id="IPR003439">
    <property type="entry name" value="ABC_transporter-like_ATP-bd"/>
</dbReference>
<sequence>MPSPLPYQAPAADARDSIAVKGLAKVYGAGADRVEALGGIDLTIPRGAFVTLFGPSGCGKSTLLRILAGLEEKSAGAVTLFGQTPETAARAKNIAWVPQSSALLPWLTIRDNVLLSRRLNRRADRDPACVSRPEDADQVLRELGLAEFAHHRPAALSGGMRQRAAIARGFVQGAPLMLMDEPFSALDELTRDALRLRLLEVWERHRKTVVFVTHSAAEAVLLSDRVVVMTPRPGRIEAVIDIDLPRPRGRDAADSPAFDARVRAVKDTLRRGWEGEE</sequence>
<protein>
    <submittedName>
        <fullName evidence="6">Sulfonate ABC transporter ATP-binding protein</fullName>
    </submittedName>
</protein>
<dbReference type="InterPro" id="IPR003593">
    <property type="entry name" value="AAA+_ATPase"/>
</dbReference>
<dbReference type="Pfam" id="PF00005">
    <property type="entry name" value="ABC_tran"/>
    <property type="match status" value="1"/>
</dbReference>
<keyword evidence="3" id="KW-0547">Nucleotide-binding</keyword>
<dbReference type="STRING" id="1672749.BJF92_01355"/>
<accession>A0A1Q9AF07</accession>
<dbReference type="GO" id="GO:0005524">
    <property type="term" value="F:ATP binding"/>
    <property type="evidence" value="ECO:0007669"/>
    <property type="project" value="UniProtKB-KW"/>
</dbReference>
<dbReference type="PROSITE" id="PS00211">
    <property type="entry name" value="ABC_TRANSPORTER_1"/>
    <property type="match status" value="1"/>
</dbReference>
<dbReference type="SUPFAM" id="SSF52540">
    <property type="entry name" value="P-loop containing nucleoside triphosphate hydrolases"/>
    <property type="match status" value="1"/>
</dbReference>
<keyword evidence="4 6" id="KW-0067">ATP-binding</keyword>
<dbReference type="Gene3D" id="3.40.50.300">
    <property type="entry name" value="P-loop containing nucleotide triphosphate hydrolases"/>
    <property type="match status" value="1"/>
</dbReference>
<keyword evidence="2" id="KW-0813">Transport</keyword>
<dbReference type="InterPro" id="IPR027417">
    <property type="entry name" value="P-loop_NTPase"/>
</dbReference>
<evidence type="ECO:0000259" key="5">
    <source>
        <dbReference type="PROSITE" id="PS50893"/>
    </source>
</evidence>
<dbReference type="SMART" id="SM00382">
    <property type="entry name" value="AAA"/>
    <property type="match status" value="1"/>
</dbReference>
<evidence type="ECO:0000256" key="3">
    <source>
        <dbReference type="ARBA" id="ARBA00022741"/>
    </source>
</evidence>
<name>A0A1Q9AF07_9HYPH</name>